<dbReference type="AlphaFoldDB" id="A0AAQ3X4K3"/>
<dbReference type="EMBL" id="CP144751">
    <property type="protein sequence ID" value="WVZ85618.1"/>
    <property type="molecule type" value="Genomic_DNA"/>
</dbReference>
<feature type="region of interest" description="Disordered" evidence="1">
    <location>
        <begin position="1"/>
        <end position="22"/>
    </location>
</feature>
<proteinExistence type="predicted"/>
<feature type="non-terminal residue" evidence="2">
    <location>
        <position position="107"/>
    </location>
</feature>
<evidence type="ECO:0000256" key="1">
    <source>
        <dbReference type="SAM" id="MobiDB-lite"/>
    </source>
</evidence>
<reference evidence="2 3" key="1">
    <citation type="submission" date="2024-02" db="EMBL/GenBank/DDBJ databases">
        <title>High-quality chromosome-scale genome assembly of Pensacola bahiagrass (Paspalum notatum Flugge var. saurae).</title>
        <authorList>
            <person name="Vega J.M."/>
            <person name="Podio M."/>
            <person name="Orjuela J."/>
            <person name="Siena L.A."/>
            <person name="Pessino S.C."/>
            <person name="Combes M.C."/>
            <person name="Mariac C."/>
            <person name="Albertini E."/>
            <person name="Pupilli F."/>
            <person name="Ortiz J.P.A."/>
            <person name="Leblanc O."/>
        </authorList>
    </citation>
    <scope>NUCLEOTIDE SEQUENCE [LARGE SCALE GENOMIC DNA]</scope>
    <source>
        <strain evidence="2">R1</strain>
        <tissue evidence="2">Leaf</tissue>
    </source>
</reference>
<evidence type="ECO:0000313" key="2">
    <source>
        <dbReference type="EMBL" id="WVZ85618.1"/>
    </source>
</evidence>
<evidence type="ECO:0000313" key="3">
    <source>
        <dbReference type="Proteomes" id="UP001341281"/>
    </source>
</evidence>
<sequence length="107" mass="11471">GPTAVQSQQCCKRANKAPESHDMHPRVVSFFSKSPRNLSHYRSHIVSPRRHPSGLGVASPCALPGAKHDDSARPPRISWARCVGNVHGCMKASCVRVSPAQAVTAGH</sequence>
<name>A0AAQ3X4K3_PASNO</name>
<accession>A0AAQ3X4K3</accession>
<gene>
    <name evidence="2" type="ORF">U9M48_032522</name>
</gene>
<dbReference type="Proteomes" id="UP001341281">
    <property type="component" value="Chromosome 07"/>
</dbReference>
<keyword evidence="3" id="KW-1185">Reference proteome</keyword>
<protein>
    <submittedName>
        <fullName evidence="2">Uncharacterized protein</fullName>
    </submittedName>
</protein>
<organism evidence="2 3">
    <name type="scientific">Paspalum notatum var. saurae</name>
    <dbReference type="NCBI Taxonomy" id="547442"/>
    <lineage>
        <taxon>Eukaryota</taxon>
        <taxon>Viridiplantae</taxon>
        <taxon>Streptophyta</taxon>
        <taxon>Embryophyta</taxon>
        <taxon>Tracheophyta</taxon>
        <taxon>Spermatophyta</taxon>
        <taxon>Magnoliopsida</taxon>
        <taxon>Liliopsida</taxon>
        <taxon>Poales</taxon>
        <taxon>Poaceae</taxon>
        <taxon>PACMAD clade</taxon>
        <taxon>Panicoideae</taxon>
        <taxon>Andropogonodae</taxon>
        <taxon>Paspaleae</taxon>
        <taxon>Paspalinae</taxon>
        <taxon>Paspalum</taxon>
    </lineage>
</organism>
<feature type="compositionally biased region" description="Polar residues" evidence="1">
    <location>
        <begin position="1"/>
        <end position="10"/>
    </location>
</feature>